<evidence type="ECO:0000313" key="5">
    <source>
        <dbReference type="Proteomes" id="UP001165740"/>
    </source>
</evidence>
<dbReference type="Pfam" id="PF07525">
    <property type="entry name" value="SOCS_box"/>
    <property type="match status" value="1"/>
</dbReference>
<dbReference type="SUPFAM" id="SSF158235">
    <property type="entry name" value="SOCS box-like"/>
    <property type="match status" value="1"/>
</dbReference>
<dbReference type="PANTHER" id="PTHR24198">
    <property type="entry name" value="ANKYRIN REPEAT AND PROTEIN KINASE DOMAIN-CONTAINING PROTEIN"/>
    <property type="match status" value="1"/>
</dbReference>
<keyword evidence="1" id="KW-0677">Repeat</keyword>
<gene>
    <name evidence="6" type="primary">LOC106057408</name>
</gene>
<feature type="repeat" description="ANK" evidence="3">
    <location>
        <begin position="121"/>
        <end position="153"/>
    </location>
</feature>
<feature type="repeat" description="ANK" evidence="3">
    <location>
        <begin position="210"/>
        <end position="242"/>
    </location>
</feature>
<dbReference type="AlphaFoldDB" id="A0A9W2YNR1"/>
<protein>
    <submittedName>
        <fullName evidence="6">Ankyrin repeat protein RF_0381 isoform X1</fullName>
    </submittedName>
</protein>
<evidence type="ECO:0000256" key="1">
    <source>
        <dbReference type="ARBA" id="ARBA00022737"/>
    </source>
</evidence>
<dbReference type="PANTHER" id="PTHR24198:SF195">
    <property type="entry name" value="DEATH DOMAIN-CONTAINING PROTEIN"/>
    <property type="match status" value="1"/>
</dbReference>
<organism evidence="5 6">
    <name type="scientific">Biomphalaria glabrata</name>
    <name type="common">Bloodfluke planorb</name>
    <name type="synonym">Freshwater snail</name>
    <dbReference type="NCBI Taxonomy" id="6526"/>
    <lineage>
        <taxon>Eukaryota</taxon>
        <taxon>Metazoa</taxon>
        <taxon>Spiralia</taxon>
        <taxon>Lophotrochozoa</taxon>
        <taxon>Mollusca</taxon>
        <taxon>Gastropoda</taxon>
        <taxon>Heterobranchia</taxon>
        <taxon>Euthyneura</taxon>
        <taxon>Panpulmonata</taxon>
        <taxon>Hygrophila</taxon>
        <taxon>Lymnaeoidea</taxon>
        <taxon>Planorbidae</taxon>
        <taxon>Biomphalaria</taxon>
    </lineage>
</organism>
<dbReference type="InterPro" id="IPR036770">
    <property type="entry name" value="Ankyrin_rpt-contain_sf"/>
</dbReference>
<accession>A0A9W2YNR1</accession>
<dbReference type="SMART" id="SM00248">
    <property type="entry name" value="ANK"/>
    <property type="match status" value="7"/>
</dbReference>
<proteinExistence type="predicted"/>
<dbReference type="OMA" id="VECPFDC"/>
<dbReference type="RefSeq" id="XP_055864418.1">
    <property type="nucleotide sequence ID" value="XM_056008443.1"/>
</dbReference>
<dbReference type="PROSITE" id="PS50088">
    <property type="entry name" value="ANK_REPEAT"/>
    <property type="match status" value="2"/>
</dbReference>
<evidence type="ECO:0000313" key="6">
    <source>
        <dbReference type="RefSeq" id="XP_055864418.1"/>
    </source>
</evidence>
<evidence type="ECO:0000256" key="2">
    <source>
        <dbReference type="ARBA" id="ARBA00023043"/>
    </source>
</evidence>
<sequence>MEKKLKSTNEKPSKIIEFFTAVQAGNCRKVRKMLKLKDVDINDTNPSECTNTTALIIACQLELFDMVDLLLKTKPKPPNVNSETTTGCRAIWWAVKHGNIQLTKLLLSTNKCEVNFTEKETGYTLLYRAILSNSPAIVKELLHAGADVNTKLHFDSGAVTPLIKQSLTKTNVFHCCILSNCFYRAIQMNNLDICQLLINNLCNLHAVIENGCTALHIAVVLRRYEICELLLESGSKVNAKSKAGVTAMTIAIEQHNPYMVRLLLQYGYKMDRQYSWRETPLEQAIRLHSDKCAITLLLWGCKLSKKSRPSYLYMAVSEKLWNVVHFLVELNPMCLQETWLKKKQWPVAVYCDEALRQHILELSTQVFSLKELCRSKVFRCIGRFAPVKLVELPLPAPLIDYMMFREFIKEDFYDKIALEKIICPYDCPVICSQWDCYPLDISVSSDSEEY</sequence>
<dbReference type="InterPro" id="IPR001496">
    <property type="entry name" value="SOCS_box"/>
</dbReference>
<dbReference type="Pfam" id="PF12796">
    <property type="entry name" value="Ank_2"/>
    <property type="match status" value="2"/>
</dbReference>
<feature type="domain" description="SOCS box" evidence="4">
    <location>
        <begin position="354"/>
        <end position="408"/>
    </location>
</feature>
<dbReference type="Gene3D" id="1.25.40.20">
    <property type="entry name" value="Ankyrin repeat-containing domain"/>
    <property type="match status" value="2"/>
</dbReference>
<reference evidence="6" key="1">
    <citation type="submission" date="2025-08" db="UniProtKB">
        <authorList>
            <consortium name="RefSeq"/>
        </authorList>
    </citation>
    <scope>IDENTIFICATION</scope>
</reference>
<dbReference type="SMART" id="SM00969">
    <property type="entry name" value="SOCS_box"/>
    <property type="match status" value="1"/>
</dbReference>
<dbReference type="SUPFAM" id="SSF48403">
    <property type="entry name" value="Ankyrin repeat"/>
    <property type="match status" value="1"/>
</dbReference>
<keyword evidence="2 3" id="KW-0040">ANK repeat</keyword>
<dbReference type="GO" id="GO:0035556">
    <property type="term" value="P:intracellular signal transduction"/>
    <property type="evidence" value="ECO:0007669"/>
    <property type="project" value="InterPro"/>
</dbReference>
<dbReference type="Proteomes" id="UP001165740">
    <property type="component" value="Chromosome 13"/>
</dbReference>
<evidence type="ECO:0000259" key="4">
    <source>
        <dbReference type="PROSITE" id="PS50225"/>
    </source>
</evidence>
<name>A0A9W2YNR1_BIOGL</name>
<dbReference type="PROSITE" id="PS50297">
    <property type="entry name" value="ANK_REP_REGION"/>
    <property type="match status" value="2"/>
</dbReference>
<dbReference type="PROSITE" id="PS50225">
    <property type="entry name" value="SOCS"/>
    <property type="match status" value="1"/>
</dbReference>
<keyword evidence="5" id="KW-1185">Reference proteome</keyword>
<dbReference type="GeneID" id="106057408"/>
<evidence type="ECO:0000256" key="3">
    <source>
        <dbReference type="PROSITE-ProRule" id="PRU00023"/>
    </source>
</evidence>
<dbReference type="InterPro" id="IPR036036">
    <property type="entry name" value="SOCS_box-like_dom_sf"/>
</dbReference>
<dbReference type="CDD" id="cd03716">
    <property type="entry name" value="SOCS_ASB_like"/>
    <property type="match status" value="1"/>
</dbReference>
<dbReference type="InterPro" id="IPR002110">
    <property type="entry name" value="Ankyrin_rpt"/>
</dbReference>
<dbReference type="OrthoDB" id="194358at2759"/>